<gene>
    <name evidence="1" type="ORF">RPPX_24295</name>
</gene>
<sequence length="99" mass="10472">MNQKRQAGSGATGLAPWVSVWDAEHHKGALPTSSRLCSAPFFPLRPGDTFSVAGDTDRYLLNAAAMLKEGLDLLADAHMGFLGRAGVRLGHVGISVMSH</sequence>
<dbReference type="EMBL" id="CP009974">
    <property type="protein sequence ID" value="AJA16318.1"/>
    <property type="molecule type" value="Genomic_DNA"/>
</dbReference>
<dbReference type="AlphaFoldDB" id="A0AA34WTG3"/>
<proteinExistence type="predicted"/>
<organism evidence="1 2">
    <name type="scientific">Pseudomonas putida S12</name>
    <dbReference type="NCBI Taxonomy" id="1215087"/>
    <lineage>
        <taxon>Bacteria</taxon>
        <taxon>Pseudomonadati</taxon>
        <taxon>Pseudomonadota</taxon>
        <taxon>Gammaproteobacteria</taxon>
        <taxon>Pseudomonadales</taxon>
        <taxon>Pseudomonadaceae</taxon>
        <taxon>Pseudomonas</taxon>
    </lineage>
</organism>
<evidence type="ECO:0000313" key="2">
    <source>
        <dbReference type="Proteomes" id="UP000017753"/>
    </source>
</evidence>
<accession>A0AA34WTG3</accession>
<reference evidence="1 2" key="2">
    <citation type="submission" date="2014-11" db="EMBL/GenBank/DDBJ databases">
        <title>Draft genome sequence of the solvent-tolerant Pseudomonas putida S12 including megaplasmid pTTS12.</title>
        <authorList>
            <person name="Wierckx N."/>
            <person name="Nijkamp J."/>
            <person name="Ballerstedt H."/>
            <person name="Siezen R.J."/>
            <person name="Wels M."/>
            <person name="de Ridder D."/>
            <person name="de Winde J.H."/>
            <person name="Ruijssenaars H.J."/>
        </authorList>
    </citation>
    <scope>NUCLEOTIDE SEQUENCE [LARGE SCALE GENOMIC DNA]</scope>
    <source>
        <strain evidence="1 2">S12</strain>
    </source>
</reference>
<evidence type="ECO:0000313" key="1">
    <source>
        <dbReference type="EMBL" id="AJA16318.1"/>
    </source>
</evidence>
<name>A0AA34WTG3_PSEPU</name>
<reference evidence="1 2" key="1">
    <citation type="submission" date="2014-11" db="EMBL/GenBank/DDBJ databases">
        <title>Complete genome sequence of Pseudomonas putida S12 including megaplasmid pTTS12.</title>
        <authorList>
            <person name="Kuepper J."/>
            <person name="Ruijssenaars H.J."/>
            <person name="Blank L.M."/>
            <person name="de Winde J.H."/>
            <person name="Wierckx N."/>
        </authorList>
    </citation>
    <scope>NUCLEOTIDE SEQUENCE [LARGE SCALE GENOMIC DNA]</scope>
    <source>
        <strain evidence="1 2">S12</strain>
    </source>
</reference>
<protein>
    <submittedName>
        <fullName evidence="1">Uncharacterized protein</fullName>
    </submittedName>
</protein>
<dbReference type="Proteomes" id="UP000017753">
    <property type="component" value="Chromosome"/>
</dbReference>